<reference evidence="4" key="2">
    <citation type="submission" date="2025-08" db="UniProtKB">
        <authorList>
            <consortium name="RefSeq"/>
        </authorList>
    </citation>
    <scope>IDENTIFICATION</scope>
    <source>
        <strain evidence="4">S238N-H82</strain>
        <tissue evidence="4">Testes</tissue>
    </source>
</reference>
<dbReference type="InterPro" id="IPR033192">
    <property type="entry name" value="ODAD3"/>
</dbReference>
<feature type="compositionally biased region" description="Basic residues" evidence="2">
    <location>
        <begin position="334"/>
        <end position="345"/>
    </location>
</feature>
<proteinExistence type="predicted"/>
<dbReference type="GeneID" id="118421007"/>
<feature type="compositionally biased region" description="Basic and acidic residues" evidence="2">
    <location>
        <begin position="310"/>
        <end position="333"/>
    </location>
</feature>
<dbReference type="PANTHER" id="PTHR46518">
    <property type="entry name" value="COILED-COIL DOMAIN-CONTAINING PROTEIN 151"/>
    <property type="match status" value="1"/>
</dbReference>
<keyword evidence="1" id="KW-0175">Coiled coil</keyword>
<dbReference type="GO" id="GO:0005929">
    <property type="term" value="C:cilium"/>
    <property type="evidence" value="ECO:0007669"/>
    <property type="project" value="InterPro"/>
</dbReference>
<organism evidence="3 4">
    <name type="scientific">Branchiostoma floridae</name>
    <name type="common">Florida lancelet</name>
    <name type="synonym">Amphioxus</name>
    <dbReference type="NCBI Taxonomy" id="7739"/>
    <lineage>
        <taxon>Eukaryota</taxon>
        <taxon>Metazoa</taxon>
        <taxon>Chordata</taxon>
        <taxon>Cephalochordata</taxon>
        <taxon>Leptocardii</taxon>
        <taxon>Amphioxiformes</taxon>
        <taxon>Branchiostomatidae</taxon>
        <taxon>Branchiostoma</taxon>
    </lineage>
</organism>
<dbReference type="PANTHER" id="PTHR46518:SF1">
    <property type="entry name" value="OUTER DYNEIN ARM-DOCKING COMPLEX SUBUNIT 3"/>
    <property type="match status" value="1"/>
</dbReference>
<dbReference type="OrthoDB" id="10255247at2759"/>
<evidence type="ECO:0000256" key="2">
    <source>
        <dbReference type="SAM" id="MobiDB-lite"/>
    </source>
</evidence>
<protein>
    <submittedName>
        <fullName evidence="4">Coiled-coil domain-containing protein 151-like</fullName>
    </submittedName>
</protein>
<dbReference type="Proteomes" id="UP000001554">
    <property type="component" value="Chromosome 8"/>
</dbReference>
<keyword evidence="3" id="KW-1185">Reference proteome</keyword>
<dbReference type="GO" id="GO:0003341">
    <property type="term" value="P:cilium movement"/>
    <property type="evidence" value="ECO:0007669"/>
    <property type="project" value="InterPro"/>
</dbReference>
<feature type="coiled-coil region" evidence="1">
    <location>
        <begin position="48"/>
        <end position="75"/>
    </location>
</feature>
<feature type="region of interest" description="Disordered" evidence="2">
    <location>
        <begin position="302"/>
        <end position="345"/>
    </location>
</feature>
<name>A0A9J7MWG0_BRAFL</name>
<gene>
    <name evidence="4" type="primary">LOC118421007</name>
</gene>
<reference evidence="3" key="1">
    <citation type="journal article" date="2020" name="Nat. Ecol. Evol.">
        <title>Deeply conserved synteny resolves early events in vertebrate evolution.</title>
        <authorList>
            <person name="Simakov O."/>
            <person name="Marletaz F."/>
            <person name="Yue J.X."/>
            <person name="O'Connell B."/>
            <person name="Jenkins J."/>
            <person name="Brandt A."/>
            <person name="Calef R."/>
            <person name="Tung C.H."/>
            <person name="Huang T.K."/>
            <person name="Schmutz J."/>
            <person name="Satoh N."/>
            <person name="Yu J.K."/>
            <person name="Putnam N.H."/>
            <person name="Green R.E."/>
            <person name="Rokhsar D.S."/>
        </authorList>
    </citation>
    <scope>NUCLEOTIDE SEQUENCE [LARGE SCALE GENOMIC DNA]</scope>
    <source>
        <strain evidence="3">S238N-H82</strain>
    </source>
</reference>
<evidence type="ECO:0000313" key="3">
    <source>
        <dbReference type="Proteomes" id="UP000001554"/>
    </source>
</evidence>
<accession>A0A9J7MWG0</accession>
<sequence>MELAIRAQNKELAELRSIQQDAQLSKDAAKVDLQKQEQAHFEAKRMREQTLNEKKKQVEKQKEFAEKAEKRAQRATFHADDHAHDNQVSHLSITKSAEQIQTYEEAFRLIKEATVVFDINDIVWQFQTQDGTTRHLEKQCRDAEQLRAKLREDKGRVTAEFEQLKFSGEAGLSQNVLLLEQMGDHVKQEDERLSRAQARLERTQNVLRQATTGIHNLMGKLSSVKISVKKFPVPSSKMEVRDHLDVCEQKLLLLMKQLQLKVGPPGAERDKNMASSGFQAFLEGGLRKDNVRITVEKEESDYEDTYEYESQEHEEALSRSDIKRLGDQLLDVHRPKKKKTKKSKN</sequence>
<dbReference type="GO" id="GO:0036158">
    <property type="term" value="P:outer dynein arm assembly"/>
    <property type="evidence" value="ECO:0007669"/>
    <property type="project" value="InterPro"/>
</dbReference>
<feature type="coiled-coil region" evidence="1">
    <location>
        <begin position="133"/>
        <end position="206"/>
    </location>
</feature>
<dbReference type="KEGG" id="bfo:118421007"/>
<evidence type="ECO:0000256" key="1">
    <source>
        <dbReference type="SAM" id="Coils"/>
    </source>
</evidence>
<evidence type="ECO:0000313" key="4">
    <source>
        <dbReference type="RefSeq" id="XP_035684032.1"/>
    </source>
</evidence>
<dbReference type="RefSeq" id="XP_035684032.1">
    <property type="nucleotide sequence ID" value="XM_035828139.1"/>
</dbReference>
<dbReference type="AlphaFoldDB" id="A0A9J7MWG0"/>